<feature type="domain" description="LysM" evidence="4">
    <location>
        <begin position="255"/>
        <end position="311"/>
    </location>
</feature>
<name>A0A1H6DL55_9ACTN</name>
<feature type="transmembrane region" description="Helical" evidence="3">
    <location>
        <begin position="68"/>
        <end position="92"/>
    </location>
</feature>
<dbReference type="AlphaFoldDB" id="A0A1H6DL55"/>
<dbReference type="PANTHER" id="PTHR34700">
    <property type="entry name" value="POTASSIUM BINDING PROTEIN KBP"/>
    <property type="match status" value="1"/>
</dbReference>
<feature type="compositionally biased region" description="Acidic residues" evidence="2">
    <location>
        <begin position="819"/>
        <end position="830"/>
    </location>
</feature>
<dbReference type="PROSITE" id="PS51782">
    <property type="entry name" value="LYSM"/>
    <property type="match status" value="1"/>
</dbReference>
<dbReference type="SMART" id="SM01043">
    <property type="entry name" value="BTAD"/>
    <property type="match status" value="1"/>
</dbReference>
<feature type="compositionally biased region" description="Pro residues" evidence="2">
    <location>
        <begin position="762"/>
        <end position="780"/>
    </location>
</feature>
<dbReference type="OrthoDB" id="8444614at2"/>
<organism evidence="5 6">
    <name type="scientific">Actinacidiphila yanglinensis</name>
    <dbReference type="NCBI Taxonomy" id="310779"/>
    <lineage>
        <taxon>Bacteria</taxon>
        <taxon>Bacillati</taxon>
        <taxon>Actinomycetota</taxon>
        <taxon>Actinomycetes</taxon>
        <taxon>Kitasatosporales</taxon>
        <taxon>Streptomycetaceae</taxon>
        <taxon>Actinacidiphila</taxon>
    </lineage>
</organism>
<keyword evidence="1" id="KW-0902">Two-component regulatory system</keyword>
<dbReference type="SMART" id="SM00257">
    <property type="entry name" value="LysM"/>
    <property type="match status" value="2"/>
</dbReference>
<feature type="region of interest" description="Disordered" evidence="2">
    <location>
        <begin position="740"/>
        <end position="785"/>
    </location>
</feature>
<evidence type="ECO:0000256" key="3">
    <source>
        <dbReference type="SAM" id="Phobius"/>
    </source>
</evidence>
<feature type="compositionally biased region" description="Low complexity" evidence="2">
    <location>
        <begin position="157"/>
        <end position="170"/>
    </location>
</feature>
<feature type="transmembrane region" description="Helical" evidence="3">
    <location>
        <begin position="21"/>
        <end position="48"/>
    </location>
</feature>
<dbReference type="Pfam" id="PF01476">
    <property type="entry name" value="LysM"/>
    <property type="match status" value="2"/>
</dbReference>
<dbReference type="InterPro" id="IPR005158">
    <property type="entry name" value="BTAD"/>
</dbReference>
<dbReference type="CDD" id="cd00118">
    <property type="entry name" value="LysM"/>
    <property type="match status" value="2"/>
</dbReference>
<dbReference type="InterPro" id="IPR018392">
    <property type="entry name" value="LysM"/>
</dbReference>
<gene>
    <name evidence="5" type="ORF">SAMN05216223_116155</name>
</gene>
<evidence type="ECO:0000256" key="1">
    <source>
        <dbReference type="ARBA" id="ARBA00023012"/>
    </source>
</evidence>
<dbReference type="EMBL" id="FNVU01000016">
    <property type="protein sequence ID" value="SEG85871.1"/>
    <property type="molecule type" value="Genomic_DNA"/>
</dbReference>
<dbReference type="Gene3D" id="3.10.350.10">
    <property type="entry name" value="LysM domain"/>
    <property type="match status" value="2"/>
</dbReference>
<evidence type="ECO:0000313" key="5">
    <source>
        <dbReference type="EMBL" id="SEG85871.1"/>
    </source>
</evidence>
<dbReference type="InterPro" id="IPR036779">
    <property type="entry name" value="LysM_dom_sf"/>
</dbReference>
<protein>
    <submittedName>
        <fullName evidence="5">LysM domain-containing protein</fullName>
    </submittedName>
</protein>
<feature type="region of interest" description="Disordered" evidence="2">
    <location>
        <begin position="143"/>
        <end position="170"/>
    </location>
</feature>
<dbReference type="Proteomes" id="UP000236754">
    <property type="component" value="Unassembled WGS sequence"/>
</dbReference>
<feature type="transmembrane region" description="Helical" evidence="3">
    <location>
        <begin position="399"/>
        <end position="419"/>
    </location>
</feature>
<dbReference type="RefSeq" id="WP_103889105.1">
    <property type="nucleotide sequence ID" value="NZ_FNVU01000016.1"/>
</dbReference>
<feature type="compositionally biased region" description="Low complexity" evidence="2">
    <location>
        <begin position="344"/>
        <end position="394"/>
    </location>
</feature>
<keyword evidence="6" id="KW-1185">Reference proteome</keyword>
<feature type="region of interest" description="Disordered" evidence="2">
    <location>
        <begin position="239"/>
        <end position="261"/>
    </location>
</feature>
<feature type="region of interest" description="Disordered" evidence="2">
    <location>
        <begin position="818"/>
        <end position="861"/>
    </location>
</feature>
<feature type="compositionally biased region" description="Low complexity" evidence="2">
    <location>
        <begin position="847"/>
        <end position="861"/>
    </location>
</feature>
<feature type="region of interest" description="Disordered" evidence="2">
    <location>
        <begin position="312"/>
        <end position="394"/>
    </location>
</feature>
<evidence type="ECO:0000256" key="2">
    <source>
        <dbReference type="SAM" id="MobiDB-lite"/>
    </source>
</evidence>
<keyword evidence="3" id="KW-0812">Transmembrane</keyword>
<keyword evidence="3" id="KW-0472">Membrane</keyword>
<evidence type="ECO:0000259" key="4">
    <source>
        <dbReference type="PROSITE" id="PS51782"/>
    </source>
</evidence>
<dbReference type="InterPro" id="IPR011990">
    <property type="entry name" value="TPR-like_helical_dom_sf"/>
</dbReference>
<keyword evidence="3" id="KW-1133">Transmembrane helix</keyword>
<accession>A0A1H6DL55</accession>
<evidence type="ECO:0000313" key="6">
    <source>
        <dbReference type="Proteomes" id="UP000236754"/>
    </source>
</evidence>
<dbReference type="InterPro" id="IPR052196">
    <property type="entry name" value="Bact_Kbp"/>
</dbReference>
<dbReference type="GO" id="GO:0000160">
    <property type="term" value="P:phosphorelay signal transduction system"/>
    <property type="evidence" value="ECO:0007669"/>
    <property type="project" value="UniProtKB-KW"/>
</dbReference>
<reference evidence="5 6" key="1">
    <citation type="submission" date="2016-10" db="EMBL/GenBank/DDBJ databases">
        <authorList>
            <person name="de Groot N.N."/>
        </authorList>
    </citation>
    <scope>NUCLEOTIDE SEQUENCE [LARGE SCALE GENOMIC DNA]</scope>
    <source>
        <strain evidence="5 6">CGMCC 4.2023</strain>
    </source>
</reference>
<dbReference type="PANTHER" id="PTHR34700:SF4">
    <property type="entry name" value="PHAGE-LIKE ELEMENT PBSX PROTEIN XKDP"/>
    <property type="match status" value="1"/>
</dbReference>
<sequence>MPQPSPTKPARRAGSSSAAALRALGSFVVLVALLIGLPLLLWWATAVVGPDGVRALGNLASTRDSGQVFLLALAAIGWVGWAGFAGSVLLEIPAQLRGRSAPQLRGLLGQRTAATLVGALFLVLPAGTAPAAPAAPAAHAATPAAATAPPGSAKELAAASTTASPQSSTPTVVSYTVQEVRPAESLWTIAQQQLGDGNRWQEIADLNTGRTMADGTTFRADAPIQPGWVLRLPSDAHAQDTSISSANGEPAGPHATYTVAPGDSLSSIAQQQLGDDAKWPDIYALNKGQEQPGGRHLTDPDLIYPQEHLQLPSTAPSKQEPPATHEAPQHQAPSPAIPPPATAPPAGTAPSTTPPASTAPAVTPTQQPGTAPTPAHTPATAAETGSTTTAHTTATGSRMPLYALGGGLLAAAVLTMLGLRRRHQQRRRGISRRIPLPTGSAAATEQALRATEHPDVPQFIDSALRTAAIGLAAASQELPDLSAVVYDGHGLELRLAEPTPPVAPFTAVDGDLARWRCSIDSNELLPAEHTDTIEAPYPALVTLGSTATSTVLVDLEHYGLVTLTGPHRRAVLRALAIELATSRYAEHLDIAVAGATTCPGLPPLVPEWVTAYDTVDAAMRAAQDHHAMQARALADLGVDGLRGARLRDDQASSWTPCLVLADEPGNISAAALATLAGQLPHTAGAVITAAASPVDLPAGGWHLDSSDGQVRLPDHDLTVTLQVLPDDDYSDLVAILAASDDSRPDVPSAPSTPVPGSRPADEPPVAPPAPAPTEPAPAPYDPAGHTDVEEVRSLQVELTKASHEDDTGAPAALLAGFADLDDPDDLDDVPSPDLANPRPPATESIADPETTTAAPSAAVPAPAPPVEAIEPITPTAQTTATAPLIRILGPVDITGTQGTTDTKYLRVVTEIAAWMVLHPGLDHRALDEAIWPGRDVSRKTRNPWISRLRTLLGAAADGTKYLPAIATTNDARYRLADPVTSDWHLFQNLVAKGTTSTGDAADDRLRAALDLVRGRPFAAVPPRRYVWAEHLAQDMISAIVDVAATLGERRLATADPRGALWATTKGLNVAPEAEHLYRINFRAHHALGDHEGLERAAGQLERLCDDLGSDMEDATVELLRSLLTAAAPLR</sequence>
<dbReference type="Gene3D" id="1.25.40.10">
    <property type="entry name" value="Tetratricopeptide repeat domain"/>
    <property type="match status" value="1"/>
</dbReference>
<proteinExistence type="predicted"/>